<accession>A0A0R3XAW3</accession>
<dbReference type="InterPro" id="IPR011989">
    <property type="entry name" value="ARM-like"/>
</dbReference>
<dbReference type="AlphaFoldDB" id="A0A0R3XAW3"/>
<dbReference type="OrthoDB" id="2215036at2759"/>
<reference evidence="4" key="1">
    <citation type="submission" date="2017-02" db="UniProtKB">
        <authorList>
            <consortium name="WormBaseParasite"/>
        </authorList>
    </citation>
    <scope>IDENTIFICATION</scope>
</reference>
<keyword evidence="3" id="KW-1185">Reference proteome</keyword>
<dbReference type="SUPFAM" id="SSF48371">
    <property type="entry name" value="ARM repeat"/>
    <property type="match status" value="1"/>
</dbReference>
<dbReference type="STRING" id="6205.A0A0R3XAW3"/>
<evidence type="ECO:0000313" key="3">
    <source>
        <dbReference type="Proteomes" id="UP000274429"/>
    </source>
</evidence>
<evidence type="ECO:0000313" key="2">
    <source>
        <dbReference type="EMBL" id="VDM35653.1"/>
    </source>
</evidence>
<evidence type="ECO:0000313" key="4">
    <source>
        <dbReference type="WBParaSite" id="TTAC_0001069001-mRNA-1"/>
    </source>
</evidence>
<dbReference type="Proteomes" id="UP000274429">
    <property type="component" value="Unassembled WGS sequence"/>
</dbReference>
<dbReference type="GO" id="GO:0006913">
    <property type="term" value="P:nucleocytoplasmic transport"/>
    <property type="evidence" value="ECO:0007669"/>
    <property type="project" value="UniProtKB-ARBA"/>
</dbReference>
<dbReference type="InterPro" id="IPR016024">
    <property type="entry name" value="ARM-type_fold"/>
</dbReference>
<organism evidence="4">
    <name type="scientific">Hydatigena taeniaeformis</name>
    <name type="common">Feline tapeworm</name>
    <name type="synonym">Taenia taeniaeformis</name>
    <dbReference type="NCBI Taxonomy" id="6205"/>
    <lineage>
        <taxon>Eukaryota</taxon>
        <taxon>Metazoa</taxon>
        <taxon>Spiralia</taxon>
        <taxon>Lophotrochozoa</taxon>
        <taxon>Platyhelminthes</taxon>
        <taxon>Cestoda</taxon>
        <taxon>Eucestoda</taxon>
        <taxon>Cyclophyllidea</taxon>
        <taxon>Taeniidae</taxon>
        <taxon>Hydatigera</taxon>
    </lineage>
</organism>
<gene>
    <name evidence="2" type="ORF">TTAC_LOCUS10673</name>
</gene>
<evidence type="ECO:0000259" key="1">
    <source>
        <dbReference type="Pfam" id="PF08389"/>
    </source>
</evidence>
<reference evidence="2 3" key="2">
    <citation type="submission" date="2018-11" db="EMBL/GenBank/DDBJ databases">
        <authorList>
            <consortium name="Pathogen Informatics"/>
        </authorList>
    </citation>
    <scope>NUCLEOTIDE SEQUENCE [LARGE SCALE GENOMIC DNA]</scope>
</reference>
<protein>
    <submittedName>
        <fullName evidence="4">Xpo1 domain-containing protein</fullName>
    </submittedName>
</protein>
<dbReference type="Pfam" id="PF08389">
    <property type="entry name" value="Xpo1"/>
    <property type="match status" value="1"/>
</dbReference>
<dbReference type="WBParaSite" id="TTAC_0001069001-mRNA-1">
    <property type="protein sequence ID" value="TTAC_0001069001-mRNA-1"/>
    <property type="gene ID" value="TTAC_0001069001"/>
</dbReference>
<dbReference type="EMBL" id="UYWX01022030">
    <property type="protein sequence ID" value="VDM35653.1"/>
    <property type="molecule type" value="Genomic_DNA"/>
</dbReference>
<proteinExistence type="predicted"/>
<sequence length="397" mass="45016">MLTARCVTRFWDLLSPSAYIKVTENYKESDFKLSDLDYFCSSEQEATVILFGLKCLEHRFDNMVFRNSESNAVCLAVTQILVHLIKCEWPQNWPLMISELTSIGRVGLPQSLIVFDIFRRLSEDILFFPDVPVKRRRELCAVLSDNVPQIAHFALDSIFSAVKFHTSLEMDFSEDTISALRSALALLSVLFEWSNLRPLIEWRAPEHVLVTSEAVGSIQLLLLLLRLPKLRIEAADVLSVMLTKKQTDAITEKGKSAGNTHAYTYFFAFTDRIGQDPIDIILDISRLAFNTVEFDENACTFMRRWAEVISVLGIQVVENWSFFEVEGTVALKAFDLLIQANAFAAAHPSRVSQTSSGFEVLPPFSCLLLQQGLSLKQFYAPNVPHSYLYSLPICQTY</sequence>
<dbReference type="InterPro" id="IPR013598">
    <property type="entry name" value="Exportin-1/Importin-b-like"/>
</dbReference>
<name>A0A0R3XAW3_HYDTA</name>
<feature type="domain" description="Exportin-1/Importin-beta-like" evidence="1">
    <location>
        <begin position="76"/>
        <end position="238"/>
    </location>
</feature>
<dbReference type="Gene3D" id="1.25.10.10">
    <property type="entry name" value="Leucine-rich Repeat Variant"/>
    <property type="match status" value="1"/>
</dbReference>